<feature type="compositionally biased region" description="Gly residues" evidence="1">
    <location>
        <begin position="75"/>
        <end position="91"/>
    </location>
</feature>
<name>A0ABP7HJ65_9ACTN</name>
<evidence type="ECO:0000256" key="1">
    <source>
        <dbReference type="SAM" id="MobiDB-lite"/>
    </source>
</evidence>
<dbReference type="RefSeq" id="WP_344934772.1">
    <property type="nucleotide sequence ID" value="NZ_BAAAZR010000001.1"/>
</dbReference>
<comment type="caution">
    <text evidence="2">The sequence shown here is derived from an EMBL/GenBank/DDBJ whole genome shotgun (WGS) entry which is preliminary data.</text>
</comment>
<evidence type="ECO:0000313" key="2">
    <source>
        <dbReference type="EMBL" id="GAA3792963.1"/>
    </source>
</evidence>
<keyword evidence="3" id="KW-1185">Reference proteome</keyword>
<reference evidence="3" key="1">
    <citation type="journal article" date="2019" name="Int. J. Syst. Evol. Microbiol.">
        <title>The Global Catalogue of Microorganisms (GCM) 10K type strain sequencing project: providing services to taxonomists for standard genome sequencing and annotation.</title>
        <authorList>
            <consortium name="The Broad Institute Genomics Platform"/>
            <consortium name="The Broad Institute Genome Sequencing Center for Infectious Disease"/>
            <person name="Wu L."/>
            <person name="Ma J."/>
        </authorList>
    </citation>
    <scope>NUCLEOTIDE SEQUENCE [LARGE SCALE GENOMIC DNA]</scope>
    <source>
        <strain evidence="3">JCM 16908</strain>
    </source>
</reference>
<sequence>MMALGIEVWRQGESRGADRLEKESLRFNSSLADWLGMGANMEVLAWIAASEGDHERAARLLGILAEVWRTVGTPLSGGAGPKTQGGAGRPEGTGWEARRGGSEDPRGSRQARGDGPAHPGEKGKFSRAATPQ</sequence>
<accession>A0ABP7HJ65</accession>
<gene>
    <name evidence="2" type="ORF">GCM10022226_10260</name>
</gene>
<dbReference type="EMBL" id="BAAAZR010000001">
    <property type="protein sequence ID" value="GAA3792963.1"/>
    <property type="molecule type" value="Genomic_DNA"/>
</dbReference>
<feature type="compositionally biased region" description="Basic and acidic residues" evidence="1">
    <location>
        <begin position="96"/>
        <end position="107"/>
    </location>
</feature>
<feature type="region of interest" description="Disordered" evidence="1">
    <location>
        <begin position="72"/>
        <end position="132"/>
    </location>
</feature>
<proteinExistence type="predicted"/>
<organism evidence="2 3">
    <name type="scientific">Sphaerisporangium flaviroseum</name>
    <dbReference type="NCBI Taxonomy" id="509199"/>
    <lineage>
        <taxon>Bacteria</taxon>
        <taxon>Bacillati</taxon>
        <taxon>Actinomycetota</taxon>
        <taxon>Actinomycetes</taxon>
        <taxon>Streptosporangiales</taxon>
        <taxon>Streptosporangiaceae</taxon>
        <taxon>Sphaerisporangium</taxon>
    </lineage>
</organism>
<protein>
    <submittedName>
        <fullName evidence="2">Uncharacterized protein</fullName>
    </submittedName>
</protein>
<dbReference type="Proteomes" id="UP001500888">
    <property type="component" value="Unassembled WGS sequence"/>
</dbReference>
<evidence type="ECO:0000313" key="3">
    <source>
        <dbReference type="Proteomes" id="UP001500888"/>
    </source>
</evidence>